<dbReference type="RefSeq" id="WP_165822788.1">
    <property type="nucleotide sequence ID" value="NZ_JACHVZ010000007.1"/>
</dbReference>
<organism evidence="1 2">
    <name type="scientific">Paraburkholderia silvatlantica</name>
    <dbReference type="NCBI Taxonomy" id="321895"/>
    <lineage>
        <taxon>Bacteria</taxon>
        <taxon>Pseudomonadati</taxon>
        <taxon>Pseudomonadota</taxon>
        <taxon>Betaproteobacteria</taxon>
        <taxon>Burkholderiales</taxon>
        <taxon>Burkholderiaceae</taxon>
        <taxon>Paraburkholderia</taxon>
    </lineage>
</organism>
<comment type="caution">
    <text evidence="1">The sequence shown here is derived from an EMBL/GenBank/DDBJ whole genome shotgun (WGS) entry which is preliminary data.</text>
</comment>
<evidence type="ECO:0000313" key="2">
    <source>
        <dbReference type="Proteomes" id="UP000533533"/>
    </source>
</evidence>
<proteinExistence type="predicted"/>
<accession>A0ABR6FLP0</accession>
<gene>
    <name evidence="1" type="ORF">FHX59_002781</name>
</gene>
<keyword evidence="2" id="KW-1185">Reference proteome</keyword>
<dbReference type="EMBL" id="JACHVZ010000007">
    <property type="protein sequence ID" value="MBB2928359.1"/>
    <property type="molecule type" value="Genomic_DNA"/>
</dbReference>
<evidence type="ECO:0000313" key="1">
    <source>
        <dbReference type="EMBL" id="MBB2928359.1"/>
    </source>
</evidence>
<name>A0ABR6FLP0_9BURK</name>
<dbReference type="Proteomes" id="UP000533533">
    <property type="component" value="Unassembled WGS sequence"/>
</dbReference>
<reference evidence="1 2" key="1">
    <citation type="submission" date="2020-08" db="EMBL/GenBank/DDBJ databases">
        <title>Genomic Encyclopedia of Type Strains, Phase IV (KMG-V): Genome sequencing to study the core and pangenomes of soil and plant-associated prokaryotes.</title>
        <authorList>
            <person name="Whitman W."/>
        </authorList>
    </citation>
    <scope>NUCLEOTIDE SEQUENCE [LARGE SCALE GENOMIC DNA]</scope>
    <source>
        <strain evidence="1 2">SRMrh-85</strain>
    </source>
</reference>
<sequence length="54" mass="6192">MKASHYFSQAPYWLFHTLVDDFGNEVDLLERARLEVSVMPAASAAMFIDSDREI</sequence>
<protein>
    <submittedName>
        <fullName evidence="1">Uncharacterized protein</fullName>
    </submittedName>
</protein>